<dbReference type="GO" id="GO:1990904">
    <property type="term" value="C:ribonucleoprotein complex"/>
    <property type="evidence" value="ECO:0007669"/>
    <property type="project" value="UniProtKB-KW"/>
</dbReference>
<dbReference type="InterPro" id="IPR051945">
    <property type="entry name" value="RRM_MRD1_RNA_proc_ribogen"/>
</dbReference>
<accession>A0A9P8IAC5</accession>
<comment type="subcellular location">
    <subcellularLocation>
        <location evidence="1">Nucleus</location>
    </subcellularLocation>
</comment>
<evidence type="ECO:0000259" key="12">
    <source>
        <dbReference type="PROSITE" id="PS50102"/>
    </source>
</evidence>
<evidence type="ECO:0000256" key="4">
    <source>
        <dbReference type="ARBA" id="ARBA00022552"/>
    </source>
</evidence>
<evidence type="ECO:0000256" key="6">
    <source>
        <dbReference type="ARBA" id="ARBA00022884"/>
    </source>
</evidence>
<evidence type="ECO:0000256" key="11">
    <source>
        <dbReference type="SAM" id="MobiDB-lite"/>
    </source>
</evidence>
<sequence length="846" mass="94199">MASSRVFVRGLPPRLTEEDFRRHFSAQWSLTDARLIPHRRIGYVGYRTPEEAMKAVKYFNKSFIRMSRIGVEIAHSVGDGLPISRNSHTRNSVSREAESYQSNDGQPHNSKNNLKRKRDAQSDIQNDPGLQEFLEVMQPLSRSKTWANEDMAKDLDVQIAEGEGDADYETALKRPKKPVGDYGGKPQAQLASRRSEGSVDRPMNDELSASNGYKCITGGILDATELAGNPVEQPTTSISDADWTRSRTSRLLELQDNVESTKTTEILAPSDLISHSGVGEDRQGYLDGVIQATEDLDQDNMEQDNKDAEVEAINSSRRLFVRNLSYGATEDDLRCNFSPFGSLEEVHLAIDPKSGSSKGFAYILYRDPSSAVQAYQGLDGKIFQGRLLHILPASPKRGNKLDEFDISKLPLKKQKHLKRKAEAATSTLNWNSLYMSTDAVMSSICDRLGVSKSDLLDPTSADAAVKQAHAETHIIQETKAYFSNNNIDLDAFKKGDRGDMAILVKNFPYGTKIDELKNLFEEFGQIKRLLMPPAGTIAIVEFVQAPQARAAFATLAYRRFKNSILFLERAPKDLFVGASDNAKNIGGVSVESGAREPKLSTLDLLQADNPEEVIDTTTLFVRNLNFTTTTERLTEVFKPLDGLLSARVKTKPDPKKPGQTLSMGFGFLEFRTREQAQAAQAAMNGYDLDGHRLSIKASHKTMDAAEEQRREDRAKKLAGRRTKIIIKNLPFEATKKNVRSLFSAYGQLRSVRVPKKFDSTARGFAFVDFVTTREAENAMEALKDTHLLGRKLVLEFAAGDPLDAEEEIERMQNKARKQANKVALQRLTGGGRKKFNVEGNDDVENS</sequence>
<dbReference type="AlphaFoldDB" id="A0A9P8IAC5"/>
<dbReference type="GO" id="GO:0006364">
    <property type="term" value="P:rRNA processing"/>
    <property type="evidence" value="ECO:0007669"/>
    <property type="project" value="UniProtKB-KW"/>
</dbReference>
<evidence type="ECO:0000313" key="13">
    <source>
        <dbReference type="EMBL" id="KAH0541728.1"/>
    </source>
</evidence>
<feature type="region of interest" description="Disordered" evidence="11">
    <location>
        <begin position="166"/>
        <end position="206"/>
    </location>
</feature>
<protein>
    <recommendedName>
        <fullName evidence="3">Multiple RNA-binding domain-containing protein 1</fullName>
    </recommendedName>
</protein>
<dbReference type="Gene3D" id="3.30.70.330">
    <property type="match status" value="5"/>
</dbReference>
<feature type="domain" description="RRM" evidence="12">
    <location>
        <begin position="317"/>
        <end position="395"/>
    </location>
</feature>
<evidence type="ECO:0000256" key="9">
    <source>
        <dbReference type="ARBA" id="ARBA00057379"/>
    </source>
</evidence>
<keyword evidence="8" id="KW-0687">Ribonucleoprotein</keyword>
<feature type="domain" description="RRM" evidence="12">
    <location>
        <begin position="4"/>
        <end position="76"/>
    </location>
</feature>
<dbReference type="FunFam" id="3.30.70.330:FF:000452">
    <property type="entry name" value="Multiple RNA-binding domain-containing protein 1"/>
    <property type="match status" value="1"/>
</dbReference>
<keyword evidence="4" id="KW-0698">rRNA processing</keyword>
<keyword evidence="5" id="KW-0677">Repeat</keyword>
<dbReference type="Proteomes" id="UP000698800">
    <property type="component" value="Unassembled WGS sequence"/>
</dbReference>
<dbReference type="PANTHER" id="PTHR48039:SF5">
    <property type="entry name" value="RNA-BINDING PROTEIN 28"/>
    <property type="match status" value="1"/>
</dbReference>
<evidence type="ECO:0000256" key="7">
    <source>
        <dbReference type="ARBA" id="ARBA00023242"/>
    </source>
</evidence>
<feature type="domain" description="RRM" evidence="12">
    <location>
        <begin position="722"/>
        <end position="799"/>
    </location>
</feature>
<dbReference type="GO" id="GO:0003729">
    <property type="term" value="F:mRNA binding"/>
    <property type="evidence" value="ECO:0007669"/>
    <property type="project" value="TreeGrafter"/>
</dbReference>
<evidence type="ECO:0000256" key="10">
    <source>
        <dbReference type="PROSITE-ProRule" id="PRU00176"/>
    </source>
</evidence>
<evidence type="ECO:0000256" key="5">
    <source>
        <dbReference type="ARBA" id="ARBA00022737"/>
    </source>
</evidence>
<organism evidence="13 14">
    <name type="scientific">Glutinoglossum americanum</name>
    <dbReference type="NCBI Taxonomy" id="1670608"/>
    <lineage>
        <taxon>Eukaryota</taxon>
        <taxon>Fungi</taxon>
        <taxon>Dikarya</taxon>
        <taxon>Ascomycota</taxon>
        <taxon>Pezizomycotina</taxon>
        <taxon>Geoglossomycetes</taxon>
        <taxon>Geoglossales</taxon>
        <taxon>Geoglossaceae</taxon>
        <taxon>Glutinoglossum</taxon>
    </lineage>
</organism>
<evidence type="ECO:0000256" key="8">
    <source>
        <dbReference type="ARBA" id="ARBA00023274"/>
    </source>
</evidence>
<dbReference type="InterPro" id="IPR034482">
    <property type="entry name" value="Mrd1_RRM3"/>
</dbReference>
<dbReference type="InterPro" id="IPR012677">
    <property type="entry name" value="Nucleotide-bd_a/b_plait_sf"/>
</dbReference>
<dbReference type="InterPro" id="IPR000504">
    <property type="entry name" value="RRM_dom"/>
</dbReference>
<feature type="compositionally biased region" description="Polar residues" evidence="11">
    <location>
        <begin position="99"/>
        <end position="112"/>
    </location>
</feature>
<comment type="function">
    <text evidence="9">Involved in pre-rRNA processing.</text>
</comment>
<dbReference type="FunFam" id="3.30.70.330:FF:000247">
    <property type="entry name" value="Multiple RNA-binding domain-containing protein 1"/>
    <property type="match status" value="1"/>
</dbReference>
<feature type="domain" description="RRM" evidence="12">
    <location>
        <begin position="617"/>
        <end position="700"/>
    </location>
</feature>
<evidence type="ECO:0000256" key="1">
    <source>
        <dbReference type="ARBA" id="ARBA00004123"/>
    </source>
</evidence>
<evidence type="ECO:0000313" key="14">
    <source>
        <dbReference type="Proteomes" id="UP000698800"/>
    </source>
</evidence>
<feature type="compositionally biased region" description="Basic and acidic residues" evidence="11">
    <location>
        <begin position="193"/>
        <end position="204"/>
    </location>
</feature>
<evidence type="ECO:0000256" key="2">
    <source>
        <dbReference type="ARBA" id="ARBA00008033"/>
    </source>
</evidence>
<name>A0A9P8IAC5_9PEZI</name>
<comment type="similarity">
    <text evidence="2">Belongs to the RRM MRD1 family.</text>
</comment>
<dbReference type="PANTHER" id="PTHR48039">
    <property type="entry name" value="RNA-BINDING MOTIF PROTEIN 14B"/>
    <property type="match status" value="1"/>
</dbReference>
<dbReference type="CDD" id="cd12320">
    <property type="entry name" value="RRM6_RBM19_RRM5_MRD1"/>
    <property type="match status" value="1"/>
</dbReference>
<keyword evidence="7" id="KW-0539">Nucleus</keyword>
<dbReference type="PROSITE" id="PS50102">
    <property type="entry name" value="RRM"/>
    <property type="match status" value="5"/>
</dbReference>
<evidence type="ECO:0000256" key="3">
    <source>
        <dbReference type="ARBA" id="ARBA00013428"/>
    </source>
</evidence>
<keyword evidence="6 10" id="KW-0694">RNA-binding</keyword>
<dbReference type="OrthoDB" id="439639at2759"/>
<dbReference type="FunFam" id="3.30.70.330:FF:000459">
    <property type="entry name" value="Multiple RNA-binding domain-containing protein 1"/>
    <property type="match status" value="1"/>
</dbReference>
<dbReference type="SUPFAM" id="SSF54928">
    <property type="entry name" value="RNA-binding domain, RBD"/>
    <property type="match status" value="3"/>
</dbReference>
<reference evidence="13" key="1">
    <citation type="submission" date="2021-03" db="EMBL/GenBank/DDBJ databases">
        <title>Comparative genomics and phylogenomic investigation of the class Geoglossomycetes provide insights into ecological specialization and systematics.</title>
        <authorList>
            <person name="Melie T."/>
            <person name="Pirro S."/>
            <person name="Miller A.N."/>
            <person name="Quandt A."/>
        </authorList>
    </citation>
    <scope>NUCLEOTIDE SEQUENCE</scope>
    <source>
        <strain evidence="13">GBOQ0MN5Z8</strain>
    </source>
</reference>
<feature type="region of interest" description="Disordered" evidence="11">
    <location>
        <begin position="78"/>
        <end position="122"/>
    </location>
</feature>
<gene>
    <name evidence="13" type="ORF">FGG08_003820</name>
</gene>
<proteinExistence type="inferred from homology"/>
<dbReference type="Pfam" id="PF00076">
    <property type="entry name" value="RRM_1"/>
    <property type="match status" value="5"/>
</dbReference>
<dbReference type="EMBL" id="JAGHQL010000070">
    <property type="protein sequence ID" value="KAH0541728.1"/>
    <property type="molecule type" value="Genomic_DNA"/>
</dbReference>
<dbReference type="GO" id="GO:0005634">
    <property type="term" value="C:nucleus"/>
    <property type="evidence" value="ECO:0007669"/>
    <property type="project" value="UniProtKB-SubCell"/>
</dbReference>
<comment type="caution">
    <text evidence="13">The sequence shown here is derived from an EMBL/GenBank/DDBJ whole genome shotgun (WGS) entry which is preliminary data.</text>
</comment>
<feature type="domain" description="RRM" evidence="12">
    <location>
        <begin position="500"/>
        <end position="572"/>
    </location>
</feature>
<dbReference type="InterPro" id="IPR035979">
    <property type="entry name" value="RBD_domain_sf"/>
</dbReference>
<dbReference type="CDD" id="cd12568">
    <property type="entry name" value="RRM3_MRD1"/>
    <property type="match status" value="1"/>
</dbReference>
<keyword evidence="14" id="KW-1185">Reference proteome</keyword>
<dbReference type="SMART" id="SM00360">
    <property type="entry name" value="RRM"/>
    <property type="match status" value="5"/>
</dbReference>